<name>A0A5N6AGI3_9ACTN</name>
<dbReference type="OrthoDB" id="4328775at2"/>
<evidence type="ECO:0000313" key="2">
    <source>
        <dbReference type="Proteomes" id="UP000314251"/>
    </source>
</evidence>
<gene>
    <name evidence="1" type="ORF">FH607_009465</name>
</gene>
<evidence type="ECO:0000313" key="1">
    <source>
        <dbReference type="EMBL" id="KAB8167116.1"/>
    </source>
</evidence>
<proteinExistence type="predicted"/>
<sequence>MRPARKEAVTEPHEAWLVVPNEGPFTTVPLAEDALVLLSAPLGDEARASSHSPEEFVDRLAALPSSNRPGVGYDLSFDGDGRVAKVQSLYTS</sequence>
<dbReference type="EMBL" id="VDLY02000005">
    <property type="protein sequence ID" value="KAB8167116.1"/>
    <property type="molecule type" value="Genomic_DNA"/>
</dbReference>
<reference evidence="1" key="1">
    <citation type="submission" date="2019-10" db="EMBL/GenBank/DDBJ databases">
        <title>Nonomuraea sp. nov., isolated from Phyllanthus amarus.</title>
        <authorList>
            <person name="Klykleung N."/>
            <person name="Tanasupawat S."/>
        </authorList>
    </citation>
    <scope>NUCLEOTIDE SEQUENCE [LARGE SCALE GENOMIC DNA]</scope>
    <source>
        <strain evidence="1">3MP-10</strain>
    </source>
</reference>
<protein>
    <submittedName>
        <fullName evidence="1">Uncharacterized protein</fullName>
    </submittedName>
</protein>
<accession>A0A5N6AGI3</accession>
<dbReference type="AlphaFoldDB" id="A0A5N6AGI3"/>
<dbReference type="Proteomes" id="UP000314251">
    <property type="component" value="Unassembled WGS sequence"/>
</dbReference>
<organism evidence="1 2">
    <name type="scientific">Streptomyces mimosae</name>
    <dbReference type="NCBI Taxonomy" id="2586635"/>
    <lineage>
        <taxon>Bacteria</taxon>
        <taxon>Bacillati</taxon>
        <taxon>Actinomycetota</taxon>
        <taxon>Actinomycetes</taxon>
        <taxon>Kitasatosporales</taxon>
        <taxon>Streptomycetaceae</taxon>
        <taxon>Streptomyces</taxon>
    </lineage>
</organism>
<comment type="caution">
    <text evidence="1">The sequence shown here is derived from an EMBL/GenBank/DDBJ whole genome shotgun (WGS) entry which is preliminary data.</text>
</comment>
<keyword evidence="2" id="KW-1185">Reference proteome</keyword>